<proteinExistence type="predicted"/>
<dbReference type="AlphaFoldDB" id="A0AAE0YHZ1"/>
<name>A0AAE0YHZ1_9GAST</name>
<gene>
    <name evidence="1" type="ORF">RRG08_039090</name>
</gene>
<evidence type="ECO:0000313" key="2">
    <source>
        <dbReference type="Proteomes" id="UP001283361"/>
    </source>
</evidence>
<protein>
    <submittedName>
        <fullName evidence="1">Uncharacterized protein</fullName>
    </submittedName>
</protein>
<keyword evidence="2" id="KW-1185">Reference proteome</keyword>
<accession>A0AAE0YHZ1</accession>
<evidence type="ECO:0000313" key="1">
    <source>
        <dbReference type="EMBL" id="KAK3746665.1"/>
    </source>
</evidence>
<sequence length="290" mass="32700">MRTHPHCWHNLIVLSHRFTWTARLGDSQDLAHLLVDCVIAWNESDLPTEFEELRTTSEIWLLLAAVNVFLCLCHGVYEAAQTTIEAETREAKHTDLEIERTDDEKERKTFVIFVGFEQVGRGSQVLVSLPLPSKRSGLTVSSRENKHCARFASLPKLKQINLQLVLPVNWRAEVAQWCQPGNPRAVEQDSMGSTTRPLATHTAVSCGWEDHNRHSRVGFDDDIFVVNCVLPCETDGVARCGILYRPRFSLDGIMVDTLGESHDFSTGVHVIKEPRGDLVPNRLAQPVERS</sequence>
<comment type="caution">
    <text evidence="1">The sequence shown here is derived from an EMBL/GenBank/DDBJ whole genome shotgun (WGS) entry which is preliminary data.</text>
</comment>
<dbReference type="Proteomes" id="UP001283361">
    <property type="component" value="Unassembled WGS sequence"/>
</dbReference>
<dbReference type="EMBL" id="JAWDGP010006127">
    <property type="protein sequence ID" value="KAK3746665.1"/>
    <property type="molecule type" value="Genomic_DNA"/>
</dbReference>
<reference evidence="1" key="1">
    <citation type="journal article" date="2023" name="G3 (Bethesda)">
        <title>A reference genome for the long-term kleptoplast-retaining sea slug Elysia crispata morphotype clarki.</title>
        <authorList>
            <person name="Eastman K.E."/>
            <person name="Pendleton A.L."/>
            <person name="Shaikh M.A."/>
            <person name="Suttiyut T."/>
            <person name="Ogas R."/>
            <person name="Tomko P."/>
            <person name="Gavelis G."/>
            <person name="Widhalm J.R."/>
            <person name="Wisecaver J.H."/>
        </authorList>
    </citation>
    <scope>NUCLEOTIDE SEQUENCE</scope>
    <source>
        <strain evidence="1">ECLA1</strain>
    </source>
</reference>
<organism evidence="1 2">
    <name type="scientific">Elysia crispata</name>
    <name type="common">lettuce slug</name>
    <dbReference type="NCBI Taxonomy" id="231223"/>
    <lineage>
        <taxon>Eukaryota</taxon>
        <taxon>Metazoa</taxon>
        <taxon>Spiralia</taxon>
        <taxon>Lophotrochozoa</taxon>
        <taxon>Mollusca</taxon>
        <taxon>Gastropoda</taxon>
        <taxon>Heterobranchia</taxon>
        <taxon>Euthyneura</taxon>
        <taxon>Panpulmonata</taxon>
        <taxon>Sacoglossa</taxon>
        <taxon>Placobranchoidea</taxon>
        <taxon>Plakobranchidae</taxon>
        <taxon>Elysia</taxon>
    </lineage>
</organism>